<evidence type="ECO:0000256" key="1">
    <source>
        <dbReference type="ARBA" id="ARBA00009477"/>
    </source>
</evidence>
<dbReference type="PANTHER" id="PTHR30097:SF4">
    <property type="entry name" value="SLR6042 PROTEIN"/>
    <property type="match status" value="1"/>
</dbReference>
<dbReference type="GO" id="GO:0016020">
    <property type="term" value="C:membrane"/>
    <property type="evidence" value="ECO:0007669"/>
    <property type="project" value="InterPro"/>
</dbReference>
<dbReference type="AlphaFoldDB" id="A0A444VMJ5"/>
<dbReference type="RefSeq" id="WP_129653474.1">
    <property type="nucleotide sequence ID" value="NZ_ML142908.1"/>
</dbReference>
<organism evidence="9 10">
    <name type="scientific">Flagellimonas olearia</name>
    <dbReference type="NCBI Taxonomy" id="552546"/>
    <lineage>
        <taxon>Bacteria</taxon>
        <taxon>Pseudomonadati</taxon>
        <taxon>Bacteroidota</taxon>
        <taxon>Flavobacteriia</taxon>
        <taxon>Flavobacteriales</taxon>
        <taxon>Flavobacteriaceae</taxon>
        <taxon>Flagellimonas</taxon>
    </lineage>
</organism>
<protein>
    <submittedName>
        <fullName evidence="9">RND transporter</fullName>
    </submittedName>
</protein>
<feature type="domain" description="CzcB-like C-terminal circularly permuted SH3-like" evidence="8">
    <location>
        <begin position="334"/>
        <end position="396"/>
    </location>
</feature>
<name>A0A444VMJ5_9FLAO</name>
<evidence type="ECO:0000259" key="7">
    <source>
        <dbReference type="Pfam" id="PF25954"/>
    </source>
</evidence>
<dbReference type="GO" id="GO:0060003">
    <property type="term" value="P:copper ion export"/>
    <property type="evidence" value="ECO:0007669"/>
    <property type="project" value="TreeGrafter"/>
</dbReference>
<dbReference type="Gene3D" id="2.40.30.170">
    <property type="match status" value="1"/>
</dbReference>
<dbReference type="InterPro" id="IPR058649">
    <property type="entry name" value="CzcB_C"/>
</dbReference>
<dbReference type="InterPro" id="IPR045800">
    <property type="entry name" value="HMBD"/>
</dbReference>
<dbReference type="GO" id="GO:0046872">
    <property type="term" value="F:metal ion binding"/>
    <property type="evidence" value="ECO:0007669"/>
    <property type="project" value="InterPro"/>
</dbReference>
<dbReference type="InterPro" id="IPR058791">
    <property type="entry name" value="3HB_CusB"/>
</dbReference>
<proteinExistence type="inferred from homology"/>
<accession>A0A444VMJ5</accession>
<dbReference type="PANTHER" id="PTHR30097">
    <property type="entry name" value="CATION EFFLUX SYSTEM PROTEIN CUSB"/>
    <property type="match status" value="1"/>
</dbReference>
<feature type="domain" description="CusB-like beta-barrel" evidence="7">
    <location>
        <begin position="249"/>
        <end position="324"/>
    </location>
</feature>
<dbReference type="InterPro" id="IPR058792">
    <property type="entry name" value="Beta-barrel_RND_2"/>
</dbReference>
<comment type="caution">
    <text evidence="9">The sequence shown here is derived from an EMBL/GenBank/DDBJ whole genome shotgun (WGS) entry which is preliminary data.</text>
</comment>
<feature type="domain" description="CusB-like three alpha-helical bundle" evidence="5">
    <location>
        <begin position="162"/>
        <end position="211"/>
    </location>
</feature>
<evidence type="ECO:0000256" key="2">
    <source>
        <dbReference type="ARBA" id="ARBA00022448"/>
    </source>
</evidence>
<dbReference type="FunFam" id="2.40.30.170:FF:000010">
    <property type="entry name" value="Efflux RND transporter periplasmic adaptor subunit"/>
    <property type="match status" value="1"/>
</dbReference>
<comment type="similarity">
    <text evidence="1">Belongs to the membrane fusion protein (MFP) (TC 8.A.1) family.</text>
</comment>
<evidence type="ECO:0000259" key="3">
    <source>
        <dbReference type="Pfam" id="PF11827"/>
    </source>
</evidence>
<dbReference type="Gene3D" id="2.40.420.20">
    <property type="match status" value="1"/>
</dbReference>
<dbReference type="SUPFAM" id="SSF111369">
    <property type="entry name" value="HlyD-like secretion proteins"/>
    <property type="match status" value="1"/>
</dbReference>
<evidence type="ECO:0000313" key="10">
    <source>
        <dbReference type="Proteomes" id="UP000290261"/>
    </source>
</evidence>
<evidence type="ECO:0000259" key="5">
    <source>
        <dbReference type="Pfam" id="PF25869"/>
    </source>
</evidence>
<dbReference type="Pfam" id="PF25869">
    <property type="entry name" value="3HB_CusB"/>
    <property type="match status" value="1"/>
</dbReference>
<dbReference type="NCBIfam" id="TIGR01730">
    <property type="entry name" value="RND_mfp"/>
    <property type="match status" value="1"/>
</dbReference>
<dbReference type="Pfam" id="PF25975">
    <property type="entry name" value="CzcB_C"/>
    <property type="match status" value="1"/>
</dbReference>
<feature type="domain" description="DUF3347" evidence="3">
    <location>
        <begin position="446"/>
        <end position="529"/>
    </location>
</feature>
<evidence type="ECO:0000259" key="4">
    <source>
        <dbReference type="Pfam" id="PF19335"/>
    </source>
</evidence>
<dbReference type="Pfam" id="PF25919">
    <property type="entry name" value="BSH_CusB"/>
    <property type="match status" value="1"/>
</dbReference>
<dbReference type="InterPro" id="IPR058790">
    <property type="entry name" value="BSH_CusB"/>
</dbReference>
<reference evidence="9 10" key="1">
    <citation type="submission" date="2014-04" db="EMBL/GenBank/DDBJ databases">
        <title>Whole genome of Muricauda olearia.</title>
        <authorList>
            <person name="Zhang X.-H."/>
            <person name="Tang K."/>
        </authorList>
    </citation>
    <scope>NUCLEOTIDE SEQUENCE [LARGE SCALE GENOMIC DNA]</scope>
    <source>
        <strain evidence="9 10">Th120</strain>
    </source>
</reference>
<dbReference type="GO" id="GO:0030313">
    <property type="term" value="C:cell envelope"/>
    <property type="evidence" value="ECO:0007669"/>
    <property type="project" value="TreeGrafter"/>
</dbReference>
<evidence type="ECO:0000313" key="9">
    <source>
        <dbReference type="EMBL" id="RYC51920.1"/>
    </source>
</evidence>
<dbReference type="InterPro" id="IPR021782">
    <property type="entry name" value="DUF3347"/>
</dbReference>
<dbReference type="InterPro" id="IPR051909">
    <property type="entry name" value="MFP_Cation_Efflux"/>
</dbReference>
<dbReference type="Pfam" id="PF19335">
    <property type="entry name" value="HMBD"/>
    <property type="match status" value="1"/>
</dbReference>
<feature type="domain" description="Heavy metal binding" evidence="4">
    <location>
        <begin position="48"/>
        <end position="74"/>
    </location>
</feature>
<sequence>MKKNNVFVAVAAVVGLLLGYLIFGSNASDEGSTEVHDHSEEMASGQMWTCSMHPQIMQPEPGDCPICGMDLIPASSSDEGLAMGQIKMSNNAMALAGVETVTVGAGMTGEGSVKLSGKVAINQEADAVQSAYFNGRIERLNINFEGEEVRKGQQLATIYSPELVAAQQELITAANLKASQPALYAAVRNKLSFWKLSENQINEIESSGKVRENFPVYANVSGVVSEIMVEEGDYVSTGSPLVKVANLNSVWAVFDAYENQLSLLKKGQSLEVRTKSYPNETFSAKISFVDPLLNSSTRTLEVRANLDNRKGMLKPGMFVTAEIQLENDTETKALTVPESAVLWTGERSVVYVKPNSEEGIFEMREVTLGNLVNGNYVIAAGLSSGEEVVAKGAFTVDAAAQLQGKKSMMNQEGKTMGMNHDYHSSMGGDMKMEFSEEAQNKFGDLLQVYLELKDALVASDPEQTQKLAQKGVGMASTISGLPMDGMGKSHMSQLAIQFKDMASKSDLEGQRDAFVLLSQNMIQVGQQMQGLNVKLYVQQCPMANQNNGANWLSLDAEIKNPYYGEAMLKCGSVVSVIN</sequence>
<dbReference type="InterPro" id="IPR006143">
    <property type="entry name" value="RND_pump_MFP"/>
</dbReference>
<dbReference type="EMBL" id="JJMP01000003">
    <property type="protein sequence ID" value="RYC51920.1"/>
    <property type="molecule type" value="Genomic_DNA"/>
</dbReference>
<dbReference type="GO" id="GO:0015679">
    <property type="term" value="P:plasma membrane copper ion transport"/>
    <property type="evidence" value="ECO:0007669"/>
    <property type="project" value="TreeGrafter"/>
</dbReference>
<evidence type="ECO:0000259" key="6">
    <source>
        <dbReference type="Pfam" id="PF25919"/>
    </source>
</evidence>
<dbReference type="Gene3D" id="6.10.140.730">
    <property type="match status" value="1"/>
</dbReference>
<keyword evidence="2" id="KW-0813">Transport</keyword>
<evidence type="ECO:0000259" key="8">
    <source>
        <dbReference type="Pfam" id="PF25975"/>
    </source>
</evidence>
<dbReference type="Pfam" id="PF25954">
    <property type="entry name" value="Beta-barrel_RND_2"/>
    <property type="match status" value="1"/>
</dbReference>
<dbReference type="Proteomes" id="UP000290261">
    <property type="component" value="Unassembled WGS sequence"/>
</dbReference>
<dbReference type="GO" id="GO:0022857">
    <property type="term" value="F:transmembrane transporter activity"/>
    <property type="evidence" value="ECO:0007669"/>
    <property type="project" value="InterPro"/>
</dbReference>
<dbReference type="Pfam" id="PF11827">
    <property type="entry name" value="DUF3347"/>
    <property type="match status" value="1"/>
</dbReference>
<keyword evidence="10" id="KW-1185">Reference proteome</keyword>
<gene>
    <name evidence="9" type="ORF">DN53_08525</name>
</gene>
<feature type="domain" description="CusB-like barrel-sandwich hybrid" evidence="6">
    <location>
        <begin position="131"/>
        <end position="245"/>
    </location>
</feature>